<dbReference type="Proteomes" id="UP001189429">
    <property type="component" value="Unassembled WGS sequence"/>
</dbReference>
<evidence type="ECO:0000256" key="7">
    <source>
        <dbReference type="ARBA" id="ARBA00047899"/>
    </source>
</evidence>
<dbReference type="PROSITE" id="PS00107">
    <property type="entry name" value="PROTEIN_KINASE_ATP"/>
    <property type="match status" value="1"/>
</dbReference>
<feature type="binding site" evidence="9">
    <location>
        <position position="46"/>
    </location>
    <ligand>
        <name>ATP</name>
        <dbReference type="ChEBI" id="CHEBI:30616"/>
    </ligand>
</feature>
<evidence type="ECO:0000256" key="4">
    <source>
        <dbReference type="ARBA" id="ARBA00022741"/>
    </source>
</evidence>
<sequence length="158" mass="17667">MAAAKPTTEIDLSGIGFERLQHIGRGQYATAHLVKETASGSTYVAKCVSMTALNEHDQDLAHQEVFLLETLSHPYIVAYRASFLVEEVLVIVMEYCDAGDLRKFIKEKAKAKEHILEAQVMTWFVQLCLALQYIHSEKVLHRDLKTSNISTTILGAGF</sequence>
<comment type="catalytic activity">
    <reaction evidence="8">
        <text>L-seryl-[protein] + ATP = O-phospho-L-seryl-[protein] + ADP + H(+)</text>
        <dbReference type="Rhea" id="RHEA:17989"/>
        <dbReference type="Rhea" id="RHEA-COMP:9863"/>
        <dbReference type="Rhea" id="RHEA-COMP:11604"/>
        <dbReference type="ChEBI" id="CHEBI:15378"/>
        <dbReference type="ChEBI" id="CHEBI:29999"/>
        <dbReference type="ChEBI" id="CHEBI:30616"/>
        <dbReference type="ChEBI" id="CHEBI:83421"/>
        <dbReference type="ChEBI" id="CHEBI:456216"/>
        <dbReference type="EC" id="2.7.11.1"/>
    </reaction>
</comment>
<dbReference type="EC" id="2.7.11.1" evidence="1"/>
<evidence type="ECO:0000256" key="6">
    <source>
        <dbReference type="ARBA" id="ARBA00022840"/>
    </source>
</evidence>
<keyword evidence="4 9" id="KW-0547">Nucleotide-binding</keyword>
<evidence type="ECO:0000313" key="11">
    <source>
        <dbReference type="EMBL" id="CAK0902001.1"/>
    </source>
</evidence>
<dbReference type="PANTHER" id="PTHR44899:SF3">
    <property type="entry name" value="SERINE_THREONINE-PROTEIN KINASE NEK1"/>
    <property type="match status" value="1"/>
</dbReference>
<dbReference type="InterPro" id="IPR000719">
    <property type="entry name" value="Prot_kinase_dom"/>
</dbReference>
<dbReference type="PROSITE" id="PS50011">
    <property type="entry name" value="PROTEIN_KINASE_DOM"/>
    <property type="match status" value="1"/>
</dbReference>
<dbReference type="EMBL" id="CAUYUJ010021012">
    <property type="protein sequence ID" value="CAK0902001.1"/>
    <property type="molecule type" value="Genomic_DNA"/>
</dbReference>
<evidence type="ECO:0000256" key="2">
    <source>
        <dbReference type="ARBA" id="ARBA00022527"/>
    </source>
</evidence>
<dbReference type="InterPro" id="IPR011009">
    <property type="entry name" value="Kinase-like_dom_sf"/>
</dbReference>
<keyword evidence="2" id="KW-0723">Serine/threonine-protein kinase</keyword>
<comment type="catalytic activity">
    <reaction evidence="7">
        <text>L-threonyl-[protein] + ATP = O-phospho-L-threonyl-[protein] + ADP + H(+)</text>
        <dbReference type="Rhea" id="RHEA:46608"/>
        <dbReference type="Rhea" id="RHEA-COMP:11060"/>
        <dbReference type="Rhea" id="RHEA-COMP:11605"/>
        <dbReference type="ChEBI" id="CHEBI:15378"/>
        <dbReference type="ChEBI" id="CHEBI:30013"/>
        <dbReference type="ChEBI" id="CHEBI:30616"/>
        <dbReference type="ChEBI" id="CHEBI:61977"/>
        <dbReference type="ChEBI" id="CHEBI:456216"/>
        <dbReference type="EC" id="2.7.11.1"/>
    </reaction>
</comment>
<keyword evidence="3" id="KW-0808">Transferase</keyword>
<proteinExistence type="predicted"/>
<comment type="caution">
    <text evidence="11">The sequence shown here is derived from an EMBL/GenBank/DDBJ whole genome shotgun (WGS) entry which is preliminary data.</text>
</comment>
<accession>A0ABN9XTG5</accession>
<dbReference type="InterPro" id="IPR051131">
    <property type="entry name" value="NEK_Ser/Thr_kinase_NIMA"/>
</dbReference>
<feature type="domain" description="Protein kinase" evidence="10">
    <location>
        <begin position="17"/>
        <end position="158"/>
    </location>
</feature>
<evidence type="ECO:0000313" key="12">
    <source>
        <dbReference type="Proteomes" id="UP001189429"/>
    </source>
</evidence>
<dbReference type="InterPro" id="IPR017441">
    <property type="entry name" value="Protein_kinase_ATP_BS"/>
</dbReference>
<dbReference type="Pfam" id="PF00069">
    <property type="entry name" value="Pkinase"/>
    <property type="match status" value="1"/>
</dbReference>
<keyword evidence="5" id="KW-0418">Kinase</keyword>
<evidence type="ECO:0000256" key="1">
    <source>
        <dbReference type="ARBA" id="ARBA00012513"/>
    </source>
</evidence>
<evidence type="ECO:0000259" key="10">
    <source>
        <dbReference type="PROSITE" id="PS50011"/>
    </source>
</evidence>
<dbReference type="SUPFAM" id="SSF56112">
    <property type="entry name" value="Protein kinase-like (PK-like)"/>
    <property type="match status" value="1"/>
</dbReference>
<reference evidence="11" key="1">
    <citation type="submission" date="2023-10" db="EMBL/GenBank/DDBJ databases">
        <authorList>
            <person name="Chen Y."/>
            <person name="Shah S."/>
            <person name="Dougan E. K."/>
            <person name="Thang M."/>
            <person name="Chan C."/>
        </authorList>
    </citation>
    <scope>NUCLEOTIDE SEQUENCE [LARGE SCALE GENOMIC DNA]</scope>
</reference>
<evidence type="ECO:0000256" key="5">
    <source>
        <dbReference type="ARBA" id="ARBA00022777"/>
    </source>
</evidence>
<dbReference type="SMART" id="SM00220">
    <property type="entry name" value="S_TKc"/>
    <property type="match status" value="1"/>
</dbReference>
<dbReference type="Gene3D" id="1.10.510.10">
    <property type="entry name" value="Transferase(Phosphotransferase) domain 1"/>
    <property type="match status" value="1"/>
</dbReference>
<protein>
    <recommendedName>
        <fullName evidence="1">non-specific serine/threonine protein kinase</fullName>
        <ecNumber evidence="1">2.7.11.1</ecNumber>
    </recommendedName>
</protein>
<evidence type="ECO:0000256" key="8">
    <source>
        <dbReference type="ARBA" id="ARBA00048679"/>
    </source>
</evidence>
<dbReference type="PANTHER" id="PTHR44899">
    <property type="entry name" value="CAMK FAMILY PROTEIN KINASE"/>
    <property type="match status" value="1"/>
</dbReference>
<evidence type="ECO:0000256" key="9">
    <source>
        <dbReference type="PROSITE-ProRule" id="PRU10141"/>
    </source>
</evidence>
<gene>
    <name evidence="11" type="ORF">PCOR1329_LOCUS78774</name>
</gene>
<organism evidence="11 12">
    <name type="scientific">Prorocentrum cordatum</name>
    <dbReference type="NCBI Taxonomy" id="2364126"/>
    <lineage>
        <taxon>Eukaryota</taxon>
        <taxon>Sar</taxon>
        <taxon>Alveolata</taxon>
        <taxon>Dinophyceae</taxon>
        <taxon>Prorocentrales</taxon>
        <taxon>Prorocentraceae</taxon>
        <taxon>Prorocentrum</taxon>
    </lineage>
</organism>
<dbReference type="Gene3D" id="3.30.200.20">
    <property type="entry name" value="Phosphorylase Kinase, domain 1"/>
    <property type="match status" value="1"/>
</dbReference>
<name>A0ABN9XTG5_9DINO</name>
<keyword evidence="12" id="KW-1185">Reference proteome</keyword>
<evidence type="ECO:0000256" key="3">
    <source>
        <dbReference type="ARBA" id="ARBA00022679"/>
    </source>
</evidence>
<keyword evidence="6 9" id="KW-0067">ATP-binding</keyword>